<name>M4B5J8_HYAAE</name>
<accession>M4B5J8</accession>
<reference evidence="1" key="2">
    <citation type="submission" date="2015-06" db="UniProtKB">
        <authorList>
            <consortium name="EnsemblProtists"/>
        </authorList>
    </citation>
    <scope>IDENTIFICATION</scope>
    <source>
        <strain evidence="1">Emoy2</strain>
    </source>
</reference>
<dbReference type="EnsemblProtists" id="HpaT801548">
    <property type="protein sequence ID" value="HpaP801548"/>
    <property type="gene ID" value="HpaG801548"/>
</dbReference>
<dbReference type="InParanoid" id="M4B5J8"/>
<sequence length="55" mass="5751">MVPTRATGGGWSCSSDRVVPFPDPRPLGSGSGITLLKLHNPWTGECARSKIGVCP</sequence>
<dbReference type="HOGENOM" id="CLU_3036503_0_0_1"/>
<evidence type="ECO:0000313" key="2">
    <source>
        <dbReference type="Proteomes" id="UP000011713"/>
    </source>
</evidence>
<keyword evidence="2" id="KW-1185">Reference proteome</keyword>
<organism evidence="1 2">
    <name type="scientific">Hyaloperonospora arabidopsidis (strain Emoy2)</name>
    <name type="common">Downy mildew agent</name>
    <name type="synonym">Peronospora arabidopsidis</name>
    <dbReference type="NCBI Taxonomy" id="559515"/>
    <lineage>
        <taxon>Eukaryota</taxon>
        <taxon>Sar</taxon>
        <taxon>Stramenopiles</taxon>
        <taxon>Oomycota</taxon>
        <taxon>Peronosporomycetes</taxon>
        <taxon>Peronosporales</taxon>
        <taxon>Peronosporaceae</taxon>
        <taxon>Hyaloperonospora</taxon>
    </lineage>
</organism>
<proteinExistence type="predicted"/>
<dbReference type="VEuPathDB" id="FungiDB:HpaG801547"/>
<dbReference type="EnsemblProtists" id="HpaT801547">
    <property type="protein sequence ID" value="HpaP801547"/>
    <property type="gene ID" value="HpaG801547"/>
</dbReference>
<dbReference type="EMBL" id="JH598388">
    <property type="status" value="NOT_ANNOTATED_CDS"/>
    <property type="molecule type" value="Genomic_DNA"/>
</dbReference>
<evidence type="ECO:0000313" key="1">
    <source>
        <dbReference type="EnsemblProtists" id="HpaP801548"/>
    </source>
</evidence>
<dbReference type="AlphaFoldDB" id="M4B5J8"/>
<reference evidence="2" key="1">
    <citation type="journal article" date="2010" name="Science">
        <title>Signatures of adaptation to obligate biotrophy in the Hyaloperonospora arabidopsidis genome.</title>
        <authorList>
            <person name="Baxter L."/>
            <person name="Tripathy S."/>
            <person name="Ishaque N."/>
            <person name="Boot N."/>
            <person name="Cabral A."/>
            <person name="Kemen E."/>
            <person name="Thines M."/>
            <person name="Ah-Fong A."/>
            <person name="Anderson R."/>
            <person name="Badejoko W."/>
            <person name="Bittner-Eddy P."/>
            <person name="Boore J.L."/>
            <person name="Chibucos M.C."/>
            <person name="Coates M."/>
            <person name="Dehal P."/>
            <person name="Delehaunty K."/>
            <person name="Dong S."/>
            <person name="Downton P."/>
            <person name="Dumas B."/>
            <person name="Fabro G."/>
            <person name="Fronick C."/>
            <person name="Fuerstenberg S.I."/>
            <person name="Fulton L."/>
            <person name="Gaulin E."/>
            <person name="Govers F."/>
            <person name="Hughes L."/>
            <person name="Humphray S."/>
            <person name="Jiang R.H."/>
            <person name="Judelson H."/>
            <person name="Kamoun S."/>
            <person name="Kyung K."/>
            <person name="Meijer H."/>
            <person name="Minx P."/>
            <person name="Morris P."/>
            <person name="Nelson J."/>
            <person name="Phuntumart V."/>
            <person name="Qutob D."/>
            <person name="Rehmany A."/>
            <person name="Rougon-Cardoso A."/>
            <person name="Ryden P."/>
            <person name="Torto-Alalibo T."/>
            <person name="Studholme D."/>
            <person name="Wang Y."/>
            <person name="Win J."/>
            <person name="Wood J."/>
            <person name="Clifton S.W."/>
            <person name="Rogers J."/>
            <person name="Van den Ackerveken G."/>
            <person name="Jones J.D."/>
            <person name="McDowell J.M."/>
            <person name="Beynon J."/>
            <person name="Tyler B.M."/>
        </authorList>
    </citation>
    <scope>NUCLEOTIDE SEQUENCE [LARGE SCALE GENOMIC DNA]</scope>
    <source>
        <strain evidence="2">Emoy2</strain>
    </source>
</reference>
<dbReference type="Proteomes" id="UP000011713">
    <property type="component" value="Unassembled WGS sequence"/>
</dbReference>
<protein>
    <submittedName>
        <fullName evidence="1">Uncharacterized protein</fullName>
    </submittedName>
</protein>